<evidence type="ECO:0000259" key="6">
    <source>
        <dbReference type="PROSITE" id="PS50994"/>
    </source>
</evidence>
<dbReference type="PANTHER" id="PTHR42648:SF18">
    <property type="entry name" value="RETROTRANSPOSON, UNCLASSIFIED-LIKE PROTEIN"/>
    <property type="match status" value="1"/>
</dbReference>
<evidence type="ECO:0000256" key="1">
    <source>
        <dbReference type="ARBA" id="ARBA00022670"/>
    </source>
</evidence>
<evidence type="ECO:0000256" key="4">
    <source>
        <dbReference type="SAM" id="Coils"/>
    </source>
</evidence>
<dbReference type="Pfam" id="PF00665">
    <property type="entry name" value="rve"/>
    <property type="match status" value="1"/>
</dbReference>
<evidence type="ECO:0000256" key="3">
    <source>
        <dbReference type="ARBA" id="ARBA00022801"/>
    </source>
</evidence>
<dbReference type="GO" id="GO:0015074">
    <property type="term" value="P:DNA integration"/>
    <property type="evidence" value="ECO:0007669"/>
    <property type="project" value="InterPro"/>
</dbReference>
<dbReference type="InterPro" id="IPR036397">
    <property type="entry name" value="RNaseH_sf"/>
</dbReference>
<dbReference type="InterPro" id="IPR039537">
    <property type="entry name" value="Retrotran_Ty1/copia-like"/>
</dbReference>
<organism evidence="7">
    <name type="scientific">Tanacetum cinerariifolium</name>
    <name type="common">Dalmatian daisy</name>
    <name type="synonym">Chrysanthemum cinerariifolium</name>
    <dbReference type="NCBI Taxonomy" id="118510"/>
    <lineage>
        <taxon>Eukaryota</taxon>
        <taxon>Viridiplantae</taxon>
        <taxon>Streptophyta</taxon>
        <taxon>Embryophyta</taxon>
        <taxon>Tracheophyta</taxon>
        <taxon>Spermatophyta</taxon>
        <taxon>Magnoliopsida</taxon>
        <taxon>eudicotyledons</taxon>
        <taxon>Gunneridae</taxon>
        <taxon>Pentapetalae</taxon>
        <taxon>asterids</taxon>
        <taxon>campanulids</taxon>
        <taxon>Asterales</taxon>
        <taxon>Asteraceae</taxon>
        <taxon>Asteroideae</taxon>
        <taxon>Anthemideae</taxon>
        <taxon>Anthemidinae</taxon>
        <taxon>Tanacetum</taxon>
    </lineage>
</organism>
<gene>
    <name evidence="7" type="ORF">Tci_265528</name>
</gene>
<feature type="region of interest" description="Disordered" evidence="5">
    <location>
        <begin position="33"/>
        <end position="57"/>
    </location>
</feature>
<keyword evidence="1" id="KW-0645">Protease</keyword>
<sequence length="1979" mass="227666">MVLVPPPYIGNLMPPTPDLSFTSLDEFVNKPVVENSNAKSSDEETKRPIHKNTTYKNSNANQRVNIVRGKHVNTARSKAVVNVVNRNNLNAVKALACWVGKPKHKVIDHVSKHNSASITLKKFDHIDAQVSQHGSPYQSSTPLSITYPSNDYQSSNHHNVYSPPSSIPQLEYASTITQQQKCEFPQLDSGLIIPVFKQGDDPIDAINHVILFLSVVVTSRFPTTNNQLRKSSNPMQQATINDGRTVIAHNDAYQADNLDAYDSDCDELNTAKVDLMVNPSQYGLDVPTEINMDNKSINDTLTTELERYKEQVKVLKGQNVEVKSQDNCLDLHEQNAEIYRLKQTLYEQLQEKESLMKTVTVLKNDFKKEESRNIDREIALEKKIKRLDNIVYKRDQSAQTVHMLTKPKFFYDHSTKQALGFQNLFYLKKAQQLEPKLYDSNVFKNTCAIMIPNSEETLMLAEESRSKMILKQQDPMVLEKKEKGLIIAALRDELRKLKGKVVVNNAVTSHIIAPNMFKVDVEPLAPKMLENRTAHSDYIRHTQEQAAILREEWLKYVTQVRLAKPLTMDTFDDLFDYLQQFEKLVNTSRAKKLEKSHDPLALVAHTGSSSRNTSSYYVTHPTSVVDYDDEYQQDDIQTNSKDPLTFVMLLLAQAITQNFSNPTNNRLYTSSNTRNQAVIQGDRVNIQSRNSGNTRRNNRRAYVQEEVVKGANETGNVQRTLRNSSSGNTSTVQCYNCSGKGHYARNYPQPRVRDLKYFMEQMLMAKQDEAGVILIDEQNGFLFADTSRMKEIEDPRMFMLGPKSLSVYDQQLKHGLGYSNPYTLKKAIYQCPKLYLASSLGNSETPLNIRDNEDTLDVSSKSQQKVKEKINDPIAVANKQNCWIVDYQQINALYKEFVPQKELSVEQKYFPSSLIPSDKNSNAIALIPASIPSESPLIIELDKMKSCFQKLSELIQKNCKRASIFYTSPEEIQLNDFCQDQVKPIVNELQFYFEFFRILFQRDIKEMKDVFESIESKLCELKKQNDFLKNQLLEASLKHQVKISVLLNHECVDNSLHVEIEHIKRKSIEIQEELQARIKILEKDVQRCEKQSVDFKLKLHHEKENHKWDSTFQNNNTKSLDYSWISKMEKLKHKNVVQIILSIVDSGCSKHITGDRSLLRNFIEKSMGTVCFGNDNFAAITGYGDYIQGNITIFHVYYVEGLGHNLFSVRKFCDGDLEMAFHSKTCYVQNLEGDDLLTGGCESNLYIISIFDMTASLPVCLMSKATSIKSWLWHRRLSHLNFGSINDLTRIDLVDGLLKFKYEKDHLCSACERGKSKKASHPPKLVSSDNSKLELLHMDPCGPMRVASINGKKYILMIVDDYSRYTWVYFLHSKDETPEIIKKFIAQAQLNYKAKVCKIRIDNGTEFKNATLKAHYEKLGIMQQFSHARTPQQNGVVERLATACFTQNRSVIHTRYNKTPYELLRGRKPNVEYFHVFGSSSINIEEHEAPPIETTSDEQTSLMSLTEADELHQEDYVNFDGNSQPEGKNIIPLKWLWKNKCDAENIVVRNKTRLVAKGYRQEEGIDFEESFTPVARLEAVRMFIAYAAHKNITIFQMDVKTAFFNGGLMYLTASRPEIAYATFVCACSQARPMVKHLKEVKWIFWYLRQSYNKGLWYSKDSRFELIAYSDADHAGCKDDCKSTSGGLQFLGGKLVSWSSKKQDCTAMSNAEAEYVSLYACCAQVIWMRTQLLDYGYKYNRILMYCDSKSAISISCNLVQHSKTKHIDIRYHFIKEHVEKGTVELYFVDTKYQLADLFTKVLPKERFEYLVHRIVIIMVLQQHIADVHPDELCPPNTRYDLMHANKKIDIELLAYFDSSKYRLKFMLDRKEFSLTLDDFRTIFHLPQAIENNHDSFVPPPSYSDMIPLYKNHLGFTMEQKTPSSFKTTALLQPWQTLCKIFSKCLTMRVAGWDQPPLQIMQMLYCFINNIHVDYAELLWK</sequence>
<dbReference type="GO" id="GO:0006508">
    <property type="term" value="P:proteolysis"/>
    <property type="evidence" value="ECO:0007669"/>
    <property type="project" value="UniProtKB-KW"/>
</dbReference>
<dbReference type="InterPro" id="IPR054722">
    <property type="entry name" value="PolX-like_BBD"/>
</dbReference>
<dbReference type="InterPro" id="IPR025724">
    <property type="entry name" value="GAG-pre-integrase_dom"/>
</dbReference>
<keyword evidence="4" id="KW-0175">Coiled coil</keyword>
<dbReference type="InterPro" id="IPR012337">
    <property type="entry name" value="RNaseH-like_sf"/>
</dbReference>
<dbReference type="GO" id="GO:0046872">
    <property type="term" value="F:metal ion binding"/>
    <property type="evidence" value="ECO:0007669"/>
    <property type="project" value="UniProtKB-KW"/>
</dbReference>
<proteinExistence type="predicted"/>
<keyword evidence="3" id="KW-0378">Hydrolase</keyword>
<evidence type="ECO:0000256" key="5">
    <source>
        <dbReference type="SAM" id="MobiDB-lite"/>
    </source>
</evidence>
<dbReference type="Pfam" id="PF07727">
    <property type="entry name" value="RVT_2"/>
    <property type="match status" value="1"/>
</dbReference>
<name>A0A699GZS5_TANCI</name>
<dbReference type="EMBL" id="BKCJ010081134">
    <property type="protein sequence ID" value="GEW93552.1"/>
    <property type="molecule type" value="Genomic_DNA"/>
</dbReference>
<dbReference type="GO" id="GO:0003676">
    <property type="term" value="F:nucleic acid binding"/>
    <property type="evidence" value="ECO:0007669"/>
    <property type="project" value="InterPro"/>
</dbReference>
<dbReference type="InterPro" id="IPR001584">
    <property type="entry name" value="Integrase_cat-core"/>
</dbReference>
<evidence type="ECO:0000256" key="2">
    <source>
        <dbReference type="ARBA" id="ARBA00022723"/>
    </source>
</evidence>
<dbReference type="Gene3D" id="4.10.60.10">
    <property type="entry name" value="Zinc finger, CCHC-type"/>
    <property type="match status" value="1"/>
</dbReference>
<feature type="coiled-coil region" evidence="4">
    <location>
        <begin position="298"/>
        <end position="325"/>
    </location>
</feature>
<evidence type="ECO:0000313" key="7">
    <source>
        <dbReference type="EMBL" id="GEW93552.1"/>
    </source>
</evidence>
<accession>A0A699GZS5</accession>
<protein>
    <submittedName>
        <fullName evidence="7">Integrase, catalytic region, zinc finger, CCHC-type, peptidase aspartic, catalytic</fullName>
    </submittedName>
</protein>
<dbReference type="Gene3D" id="3.30.420.10">
    <property type="entry name" value="Ribonuclease H-like superfamily/Ribonuclease H"/>
    <property type="match status" value="1"/>
</dbReference>
<comment type="caution">
    <text evidence="7">The sequence shown here is derived from an EMBL/GenBank/DDBJ whole genome shotgun (WGS) entry which is preliminary data.</text>
</comment>
<dbReference type="CDD" id="cd09272">
    <property type="entry name" value="RNase_HI_RT_Ty1"/>
    <property type="match status" value="1"/>
</dbReference>
<dbReference type="Pfam" id="PF22936">
    <property type="entry name" value="Pol_BBD"/>
    <property type="match status" value="1"/>
</dbReference>
<reference evidence="7" key="1">
    <citation type="journal article" date="2019" name="Sci. Rep.">
        <title>Draft genome of Tanacetum cinerariifolium, the natural source of mosquito coil.</title>
        <authorList>
            <person name="Yamashiro T."/>
            <person name="Shiraishi A."/>
            <person name="Satake H."/>
            <person name="Nakayama K."/>
        </authorList>
    </citation>
    <scope>NUCLEOTIDE SEQUENCE</scope>
</reference>
<feature type="domain" description="Integrase catalytic" evidence="6">
    <location>
        <begin position="1319"/>
        <end position="1440"/>
    </location>
</feature>
<keyword evidence="2" id="KW-0479">Metal-binding</keyword>
<dbReference type="PANTHER" id="PTHR42648">
    <property type="entry name" value="TRANSPOSASE, PUTATIVE-RELATED"/>
    <property type="match status" value="1"/>
</dbReference>
<dbReference type="Pfam" id="PF13976">
    <property type="entry name" value="gag_pre-integrs"/>
    <property type="match status" value="1"/>
</dbReference>
<dbReference type="PROSITE" id="PS50994">
    <property type="entry name" value="INTEGRASE"/>
    <property type="match status" value="1"/>
</dbReference>
<dbReference type="InterPro" id="IPR013103">
    <property type="entry name" value="RVT_2"/>
</dbReference>
<dbReference type="SUPFAM" id="SSF53098">
    <property type="entry name" value="Ribonuclease H-like"/>
    <property type="match status" value="1"/>
</dbReference>
<dbReference type="GO" id="GO:0008233">
    <property type="term" value="F:peptidase activity"/>
    <property type="evidence" value="ECO:0007669"/>
    <property type="project" value="UniProtKB-KW"/>
</dbReference>